<evidence type="ECO:0000313" key="1">
    <source>
        <dbReference type="EMBL" id="CAJ0610101.1"/>
    </source>
</evidence>
<name>A0AA36MEZ3_CYLNA</name>
<evidence type="ECO:0000313" key="2">
    <source>
        <dbReference type="Proteomes" id="UP001176961"/>
    </source>
</evidence>
<protein>
    <submittedName>
        <fullName evidence="1">Uncharacterized protein</fullName>
    </submittedName>
</protein>
<dbReference type="EMBL" id="CATQJL010000326">
    <property type="protein sequence ID" value="CAJ0610101.1"/>
    <property type="molecule type" value="Genomic_DNA"/>
</dbReference>
<dbReference type="AlphaFoldDB" id="A0AA36MEZ3"/>
<organism evidence="1 2">
    <name type="scientific">Cylicocyclus nassatus</name>
    <name type="common">Nematode worm</name>
    <dbReference type="NCBI Taxonomy" id="53992"/>
    <lineage>
        <taxon>Eukaryota</taxon>
        <taxon>Metazoa</taxon>
        <taxon>Ecdysozoa</taxon>
        <taxon>Nematoda</taxon>
        <taxon>Chromadorea</taxon>
        <taxon>Rhabditida</taxon>
        <taxon>Rhabditina</taxon>
        <taxon>Rhabditomorpha</taxon>
        <taxon>Strongyloidea</taxon>
        <taxon>Strongylidae</taxon>
        <taxon>Cylicocyclus</taxon>
    </lineage>
</organism>
<dbReference type="Proteomes" id="UP001176961">
    <property type="component" value="Unassembled WGS sequence"/>
</dbReference>
<sequence>MSLHVADVAITCWSDIRATFGLVVNGSGDPDVCPRRGFVHDCIEHVDHVFGGDVAAQRGREVVTGENRLAFISCDILLRPSPFSTGQVCYQVAMEGDLAA</sequence>
<gene>
    <name evidence="1" type="ORF">CYNAS_LOCUS22084</name>
</gene>
<accession>A0AA36MEZ3</accession>
<reference evidence="1" key="1">
    <citation type="submission" date="2023-07" db="EMBL/GenBank/DDBJ databases">
        <authorList>
            <consortium name="CYATHOMIX"/>
        </authorList>
    </citation>
    <scope>NUCLEOTIDE SEQUENCE</scope>
    <source>
        <strain evidence="1">N/A</strain>
    </source>
</reference>
<proteinExistence type="predicted"/>
<comment type="caution">
    <text evidence="1">The sequence shown here is derived from an EMBL/GenBank/DDBJ whole genome shotgun (WGS) entry which is preliminary data.</text>
</comment>
<keyword evidence="2" id="KW-1185">Reference proteome</keyword>